<dbReference type="SUPFAM" id="SSF53335">
    <property type="entry name" value="S-adenosyl-L-methionine-dependent methyltransferases"/>
    <property type="match status" value="1"/>
</dbReference>
<dbReference type="InterPro" id="IPR029063">
    <property type="entry name" value="SAM-dependent_MTases_sf"/>
</dbReference>
<dbReference type="InterPro" id="IPR050750">
    <property type="entry name" value="C5-MTase"/>
</dbReference>
<protein>
    <recommendedName>
        <fullName evidence="7">Cytosine-specific methyltransferase</fullName>
        <ecNumber evidence="7">2.1.1.37</ecNumber>
    </recommendedName>
</protein>
<comment type="catalytic activity">
    <reaction evidence="7">
        <text>a 2'-deoxycytidine in DNA + S-adenosyl-L-methionine = a 5-methyl-2'-deoxycytidine in DNA + S-adenosyl-L-homocysteine + H(+)</text>
        <dbReference type="Rhea" id="RHEA:13681"/>
        <dbReference type="Rhea" id="RHEA-COMP:11369"/>
        <dbReference type="Rhea" id="RHEA-COMP:11370"/>
        <dbReference type="ChEBI" id="CHEBI:15378"/>
        <dbReference type="ChEBI" id="CHEBI:57856"/>
        <dbReference type="ChEBI" id="CHEBI:59789"/>
        <dbReference type="ChEBI" id="CHEBI:85452"/>
        <dbReference type="ChEBI" id="CHEBI:85454"/>
        <dbReference type="EC" id="2.1.1.37"/>
    </reaction>
</comment>
<dbReference type="Pfam" id="PF00145">
    <property type="entry name" value="DNA_methylase"/>
    <property type="match status" value="1"/>
</dbReference>
<dbReference type="EMBL" id="JAARRL010000002">
    <property type="protein sequence ID" value="MBC1499372.1"/>
    <property type="molecule type" value="Genomic_DNA"/>
</dbReference>
<evidence type="ECO:0000256" key="4">
    <source>
        <dbReference type="ARBA" id="ARBA00022747"/>
    </source>
</evidence>
<dbReference type="Gene3D" id="3.40.50.150">
    <property type="entry name" value="Vaccinia Virus protein VP39"/>
    <property type="match status" value="1"/>
</dbReference>
<comment type="caution">
    <text evidence="8">The sequence shown here is derived from an EMBL/GenBank/DDBJ whole genome shotgun (WGS) entry which is preliminary data.</text>
</comment>
<dbReference type="GO" id="GO:0009307">
    <property type="term" value="P:DNA restriction-modification system"/>
    <property type="evidence" value="ECO:0007669"/>
    <property type="project" value="UniProtKB-KW"/>
</dbReference>
<dbReference type="GO" id="GO:0032259">
    <property type="term" value="P:methylation"/>
    <property type="evidence" value="ECO:0007669"/>
    <property type="project" value="UniProtKB-KW"/>
</dbReference>
<dbReference type="PROSITE" id="PS00094">
    <property type="entry name" value="C5_MTASE_1"/>
    <property type="match status" value="1"/>
</dbReference>
<sequence length="327" mass="37661">MIKTLELFGGIGAPRKALVNLGIEHKSIDYVEIDEKAVRAYNALYDKTIQPQSVVGYNLRPDVLIHGSPCQDFSRAGHRWGGGSEDKTRSSLLFETLKIIRNMGVWKPRVVLWENVKGVLDRDMIHAFKDYLAQMELMGYVNSYKVLNAMDFGIPQRRERIYTISVLNGERFDFSKLEKKPTRPINEFLEVDADDIYTIKIPSMLSKIEALNMRQKNAKYNRFLDVIDTHCWTISTRQDRCPNAGIVKLNEQKYRYLTELECARLMGFSDKDHAKLLAEYPTRPGKKNATLYKLYGNSIVVDVLEAIYKGLFDMGTLNFKELKEEQA</sequence>
<dbReference type="InterPro" id="IPR001525">
    <property type="entry name" value="C5_MeTfrase"/>
</dbReference>
<name>A0A841Z3W3_9LIST</name>
<gene>
    <name evidence="8" type="primary">dcm</name>
    <name evidence="8" type="ORF">HB943_02065</name>
</gene>
<dbReference type="InterPro" id="IPR018117">
    <property type="entry name" value="C5_DNA_meth_AS"/>
</dbReference>
<dbReference type="InterPro" id="IPR031303">
    <property type="entry name" value="C5_meth_CS"/>
</dbReference>
<comment type="similarity">
    <text evidence="5 6">Belongs to the class I-like SAM-binding methyltransferase superfamily. C5-methyltransferase family.</text>
</comment>
<evidence type="ECO:0000256" key="1">
    <source>
        <dbReference type="ARBA" id="ARBA00022603"/>
    </source>
</evidence>
<evidence type="ECO:0000313" key="8">
    <source>
        <dbReference type="EMBL" id="MBC1499372.1"/>
    </source>
</evidence>
<accession>A0A841Z3W3</accession>
<feature type="active site" evidence="5">
    <location>
        <position position="70"/>
    </location>
</feature>
<dbReference type="NCBIfam" id="TIGR00675">
    <property type="entry name" value="dcm"/>
    <property type="match status" value="1"/>
</dbReference>
<dbReference type="RefSeq" id="WP_185424281.1">
    <property type="nucleotide sequence ID" value="NZ_JAARRL010000002.1"/>
</dbReference>
<evidence type="ECO:0000256" key="6">
    <source>
        <dbReference type="RuleBase" id="RU000416"/>
    </source>
</evidence>
<dbReference type="PROSITE" id="PS00095">
    <property type="entry name" value="C5_MTASE_2"/>
    <property type="match status" value="1"/>
</dbReference>
<keyword evidence="3 5" id="KW-0949">S-adenosyl-L-methionine</keyword>
<dbReference type="AlphaFoldDB" id="A0A841Z3W3"/>
<dbReference type="PANTHER" id="PTHR46098:SF1">
    <property type="entry name" value="TRNA (CYTOSINE(38)-C(5))-METHYLTRANSFERASE"/>
    <property type="match status" value="1"/>
</dbReference>
<organism evidence="8 9">
    <name type="scientific">Listeria weihenstephanensis</name>
    <dbReference type="NCBI Taxonomy" id="1006155"/>
    <lineage>
        <taxon>Bacteria</taxon>
        <taxon>Bacillati</taxon>
        <taxon>Bacillota</taxon>
        <taxon>Bacilli</taxon>
        <taxon>Bacillales</taxon>
        <taxon>Listeriaceae</taxon>
        <taxon>Listeria</taxon>
    </lineage>
</organism>
<proteinExistence type="inferred from homology"/>
<dbReference type="Proteomes" id="UP000564536">
    <property type="component" value="Unassembled WGS sequence"/>
</dbReference>
<evidence type="ECO:0000256" key="7">
    <source>
        <dbReference type="RuleBase" id="RU000417"/>
    </source>
</evidence>
<dbReference type="PROSITE" id="PS51679">
    <property type="entry name" value="SAM_MT_C5"/>
    <property type="match status" value="1"/>
</dbReference>
<dbReference type="GO" id="GO:0003886">
    <property type="term" value="F:DNA (cytosine-5-)-methyltransferase activity"/>
    <property type="evidence" value="ECO:0007669"/>
    <property type="project" value="UniProtKB-EC"/>
</dbReference>
<reference evidence="8 9" key="1">
    <citation type="submission" date="2020-03" db="EMBL/GenBank/DDBJ databases">
        <title>Soil Listeria distribution.</title>
        <authorList>
            <person name="Liao J."/>
            <person name="Wiedmann M."/>
        </authorList>
    </citation>
    <scope>NUCLEOTIDE SEQUENCE [LARGE SCALE GENOMIC DNA]</scope>
    <source>
        <strain evidence="8 9">FSL L7-1523</strain>
    </source>
</reference>
<dbReference type="PANTHER" id="PTHR46098">
    <property type="entry name" value="TRNA (CYTOSINE(38)-C(5))-METHYLTRANSFERASE"/>
    <property type="match status" value="1"/>
</dbReference>
<evidence type="ECO:0000256" key="3">
    <source>
        <dbReference type="ARBA" id="ARBA00022691"/>
    </source>
</evidence>
<keyword evidence="1 5" id="KW-0489">Methyltransferase</keyword>
<evidence type="ECO:0000313" key="9">
    <source>
        <dbReference type="Proteomes" id="UP000564536"/>
    </source>
</evidence>
<dbReference type="PRINTS" id="PR00105">
    <property type="entry name" value="C5METTRFRASE"/>
</dbReference>
<keyword evidence="4" id="KW-0680">Restriction system</keyword>
<dbReference type="EC" id="2.1.1.37" evidence="7"/>
<keyword evidence="2 5" id="KW-0808">Transferase</keyword>
<evidence type="ECO:0000256" key="2">
    <source>
        <dbReference type="ARBA" id="ARBA00022679"/>
    </source>
</evidence>
<evidence type="ECO:0000256" key="5">
    <source>
        <dbReference type="PROSITE-ProRule" id="PRU01016"/>
    </source>
</evidence>